<feature type="transmembrane region" description="Helical" evidence="5">
    <location>
        <begin position="173"/>
        <end position="194"/>
    </location>
</feature>
<evidence type="ECO:0000256" key="3">
    <source>
        <dbReference type="ARBA" id="ARBA00022989"/>
    </source>
</evidence>
<dbReference type="EMBL" id="QLTW01000040">
    <property type="protein sequence ID" value="MBT9145015.1"/>
    <property type="molecule type" value="Genomic_DNA"/>
</dbReference>
<organism evidence="7 8">
    <name type="scientific">Psychracetigena formicireducens</name>
    <dbReference type="NCBI Taxonomy" id="2986056"/>
    <lineage>
        <taxon>Bacteria</taxon>
        <taxon>Bacillati</taxon>
        <taxon>Candidatus Lithacetigenota</taxon>
        <taxon>Candidatus Psychracetigena</taxon>
    </lineage>
</organism>
<feature type="transmembrane region" description="Helical" evidence="5">
    <location>
        <begin position="282"/>
        <end position="301"/>
    </location>
</feature>
<evidence type="ECO:0000256" key="5">
    <source>
        <dbReference type="SAM" id="Phobius"/>
    </source>
</evidence>
<dbReference type="AlphaFoldDB" id="A0A9E2BIX0"/>
<evidence type="ECO:0000313" key="7">
    <source>
        <dbReference type="EMBL" id="MBT9145015.1"/>
    </source>
</evidence>
<accession>A0A9E2BIX0</accession>
<dbReference type="PROSITE" id="PS50850">
    <property type="entry name" value="MFS"/>
    <property type="match status" value="1"/>
</dbReference>
<feature type="transmembrane region" description="Helical" evidence="5">
    <location>
        <begin position="80"/>
        <end position="99"/>
    </location>
</feature>
<dbReference type="SUPFAM" id="SSF103473">
    <property type="entry name" value="MFS general substrate transporter"/>
    <property type="match status" value="1"/>
</dbReference>
<evidence type="ECO:0000256" key="2">
    <source>
        <dbReference type="ARBA" id="ARBA00022692"/>
    </source>
</evidence>
<dbReference type="PANTHER" id="PTHR23520">
    <property type="entry name" value="TRANSPORTER, PUTATIVE (AFU_ORTHOLOGUE AFUA_3G04000)-RELATED"/>
    <property type="match status" value="1"/>
</dbReference>
<keyword evidence="4 5" id="KW-0472">Membrane</keyword>
<feature type="domain" description="Major facilitator superfamily (MFS) profile" evidence="6">
    <location>
        <begin position="15"/>
        <end position="397"/>
    </location>
</feature>
<dbReference type="Pfam" id="PF07690">
    <property type="entry name" value="MFS_1"/>
    <property type="match status" value="2"/>
</dbReference>
<evidence type="ECO:0000259" key="6">
    <source>
        <dbReference type="PROSITE" id="PS50850"/>
    </source>
</evidence>
<dbReference type="InterPro" id="IPR011701">
    <property type="entry name" value="MFS"/>
</dbReference>
<dbReference type="GO" id="GO:0005886">
    <property type="term" value="C:plasma membrane"/>
    <property type="evidence" value="ECO:0007669"/>
    <property type="project" value="UniProtKB-SubCell"/>
</dbReference>
<feature type="transmembrane region" description="Helical" evidence="5">
    <location>
        <begin position="53"/>
        <end position="73"/>
    </location>
</feature>
<sequence length="407" mass="46268">MLKDYVNLFKNLRKEIKLLLFALIFFGLGGAYFSLIFNLYLRELGLKEGTIGLILSYRILGNVLFVLPAAYIVQKYSPRIVFSSSHFMYVVLQLLLVLFPQRGLLLSLSVLTGLSEMLFSIATAPYLMDHSEREERPYIFSMVFGTNLISHAIGSLTGGFFPDLFSRYLSIATSYQLTLFIGIAISIFGLPYLLKLPKQITHQSDNPWKLWRKLRYHLVLKLLPPRFLISLGAGLFVPFLNLYFKTVHNLSSNTIGILFTLAQFSTFISVLNTPRLIKKIGLVRTVVFTEALSLPFMYLLGTSKAMSLVVPSFLIRQALMNMSGPANQNFTMEVATPQERPAITSIMALSDSIARAFSIRMGGLIIEYWNYSYVFYAAMVLYAASITIFYIFFSRYERDNLTQKQSN</sequence>
<feature type="transmembrane region" description="Helical" evidence="5">
    <location>
        <begin position="105"/>
        <end position="127"/>
    </location>
</feature>
<dbReference type="Proteomes" id="UP000811545">
    <property type="component" value="Unassembled WGS sequence"/>
</dbReference>
<feature type="transmembrane region" description="Helical" evidence="5">
    <location>
        <begin position="139"/>
        <end position="161"/>
    </location>
</feature>
<dbReference type="PANTHER" id="PTHR23520:SF5">
    <property type="entry name" value="TRANSPORTER, PUTATIVE (AFU_ORTHOLOGUE AFUA_3G04000)-RELATED"/>
    <property type="match status" value="1"/>
</dbReference>
<gene>
    <name evidence="7" type="ORF">DDT42_00879</name>
</gene>
<name>A0A9E2BIX0_PSYF1</name>
<evidence type="ECO:0000313" key="8">
    <source>
        <dbReference type="Proteomes" id="UP000811545"/>
    </source>
</evidence>
<reference evidence="7 8" key="1">
    <citation type="journal article" date="2021" name="bioRxiv">
        <title>Unique metabolic strategies in Hadean analogues reveal hints for primordial physiology.</title>
        <authorList>
            <person name="Nobu M.K."/>
            <person name="Nakai R."/>
            <person name="Tamazawa S."/>
            <person name="Mori H."/>
            <person name="Toyoda A."/>
            <person name="Ijiri A."/>
            <person name="Suzuki S."/>
            <person name="Kurokawa K."/>
            <person name="Kamagata Y."/>
            <person name="Tamaki H."/>
        </authorList>
    </citation>
    <scope>NUCLEOTIDE SEQUENCE [LARGE SCALE GENOMIC DNA]</scope>
    <source>
        <strain evidence="7">BS525</strain>
    </source>
</reference>
<keyword evidence="3 5" id="KW-1133">Transmembrane helix</keyword>
<evidence type="ECO:0000256" key="1">
    <source>
        <dbReference type="ARBA" id="ARBA00004651"/>
    </source>
</evidence>
<comment type="subcellular location">
    <subcellularLocation>
        <location evidence="1">Cell membrane</location>
        <topology evidence="1">Multi-pass membrane protein</topology>
    </subcellularLocation>
</comment>
<dbReference type="Gene3D" id="1.20.1250.20">
    <property type="entry name" value="MFS general substrate transporter like domains"/>
    <property type="match status" value="2"/>
</dbReference>
<proteinExistence type="predicted"/>
<protein>
    <recommendedName>
        <fullName evidence="6">Major facilitator superfamily (MFS) profile domain-containing protein</fullName>
    </recommendedName>
</protein>
<comment type="caution">
    <text evidence="7">The sequence shown here is derived from an EMBL/GenBank/DDBJ whole genome shotgun (WGS) entry which is preliminary data.</text>
</comment>
<feature type="transmembrane region" description="Helical" evidence="5">
    <location>
        <begin position="18"/>
        <end position="41"/>
    </location>
</feature>
<feature type="transmembrane region" description="Helical" evidence="5">
    <location>
        <begin position="250"/>
        <end position="270"/>
    </location>
</feature>
<dbReference type="InterPro" id="IPR036259">
    <property type="entry name" value="MFS_trans_sf"/>
</dbReference>
<dbReference type="GO" id="GO:0022857">
    <property type="term" value="F:transmembrane transporter activity"/>
    <property type="evidence" value="ECO:0007669"/>
    <property type="project" value="InterPro"/>
</dbReference>
<feature type="transmembrane region" description="Helical" evidence="5">
    <location>
        <begin position="373"/>
        <end position="393"/>
    </location>
</feature>
<evidence type="ECO:0000256" key="4">
    <source>
        <dbReference type="ARBA" id="ARBA00023136"/>
    </source>
</evidence>
<feature type="transmembrane region" description="Helical" evidence="5">
    <location>
        <begin position="222"/>
        <end position="244"/>
    </location>
</feature>
<keyword evidence="2 5" id="KW-0812">Transmembrane</keyword>
<dbReference type="InterPro" id="IPR020846">
    <property type="entry name" value="MFS_dom"/>
</dbReference>